<feature type="chain" id="PRO_5003314880" evidence="1">
    <location>
        <begin position="25"/>
        <end position="237"/>
    </location>
</feature>
<accession>F4R7S6</accession>
<dbReference type="PROSITE" id="PS51257">
    <property type="entry name" value="PROKAR_LIPOPROTEIN"/>
    <property type="match status" value="1"/>
</dbReference>
<dbReference type="HOGENOM" id="CLU_1170855_0_0_1"/>
<reference evidence="3" key="1">
    <citation type="journal article" date="2011" name="Proc. Natl. Acad. Sci. U.S.A.">
        <title>Obligate biotrophy features unraveled by the genomic analysis of rust fungi.</title>
        <authorList>
            <person name="Duplessis S."/>
            <person name="Cuomo C.A."/>
            <person name="Lin Y.-C."/>
            <person name="Aerts A."/>
            <person name="Tisserant E."/>
            <person name="Veneault-Fourrey C."/>
            <person name="Joly D.L."/>
            <person name="Hacquard S."/>
            <person name="Amselem J."/>
            <person name="Cantarel B.L."/>
            <person name="Chiu R."/>
            <person name="Coutinho P.M."/>
            <person name="Feau N."/>
            <person name="Field M."/>
            <person name="Frey P."/>
            <person name="Gelhaye E."/>
            <person name="Goldberg J."/>
            <person name="Grabherr M.G."/>
            <person name="Kodira C.D."/>
            <person name="Kohler A."/>
            <person name="Kuees U."/>
            <person name="Lindquist E.A."/>
            <person name="Lucas S.M."/>
            <person name="Mago R."/>
            <person name="Mauceli E."/>
            <person name="Morin E."/>
            <person name="Murat C."/>
            <person name="Pangilinan J.L."/>
            <person name="Park R."/>
            <person name="Pearson M."/>
            <person name="Quesneville H."/>
            <person name="Rouhier N."/>
            <person name="Sakthikumar S."/>
            <person name="Salamov A.A."/>
            <person name="Schmutz J."/>
            <person name="Selles B."/>
            <person name="Shapiro H."/>
            <person name="Tanguay P."/>
            <person name="Tuskan G.A."/>
            <person name="Henrissat B."/>
            <person name="Van de Peer Y."/>
            <person name="Rouze P."/>
            <person name="Ellis J.G."/>
            <person name="Dodds P.N."/>
            <person name="Schein J.E."/>
            <person name="Zhong S."/>
            <person name="Hamelin R.C."/>
            <person name="Grigoriev I.V."/>
            <person name="Szabo L.J."/>
            <person name="Martin F."/>
        </authorList>
    </citation>
    <scope>NUCLEOTIDE SEQUENCE [LARGE SCALE GENOMIC DNA]</scope>
    <source>
        <strain evidence="3">98AG31 / pathotype 3-4-7</strain>
    </source>
</reference>
<organism evidence="3">
    <name type="scientific">Melampsora larici-populina (strain 98AG31 / pathotype 3-4-7)</name>
    <name type="common">Poplar leaf rust fungus</name>
    <dbReference type="NCBI Taxonomy" id="747676"/>
    <lineage>
        <taxon>Eukaryota</taxon>
        <taxon>Fungi</taxon>
        <taxon>Dikarya</taxon>
        <taxon>Basidiomycota</taxon>
        <taxon>Pucciniomycotina</taxon>
        <taxon>Pucciniomycetes</taxon>
        <taxon>Pucciniales</taxon>
        <taxon>Melampsoraceae</taxon>
        <taxon>Melampsora</taxon>
    </lineage>
</organism>
<dbReference type="InParanoid" id="F4R7S6"/>
<keyword evidence="3" id="KW-1185">Reference proteome</keyword>
<gene>
    <name evidence="2" type="ORF">MELLADRAFT_59518</name>
</gene>
<dbReference type="OrthoDB" id="10607800at2759"/>
<dbReference type="RefSeq" id="XP_007405368.1">
    <property type="nucleotide sequence ID" value="XM_007405306.1"/>
</dbReference>
<feature type="signal peptide" evidence="1">
    <location>
        <begin position="1"/>
        <end position="24"/>
    </location>
</feature>
<keyword evidence="1" id="KW-0732">Signal</keyword>
<evidence type="ECO:0000256" key="1">
    <source>
        <dbReference type="SAM" id="SignalP"/>
    </source>
</evidence>
<dbReference type="GeneID" id="18929369"/>
<evidence type="ECO:0000313" key="2">
    <source>
        <dbReference type="EMBL" id="EGG11733.1"/>
    </source>
</evidence>
<protein>
    <submittedName>
        <fullName evidence="2">Secreted protein</fullName>
    </submittedName>
</protein>
<dbReference type="AlphaFoldDB" id="F4R7S6"/>
<proteinExistence type="predicted"/>
<dbReference type="EMBL" id="GL883092">
    <property type="protein sequence ID" value="EGG11733.1"/>
    <property type="molecule type" value="Genomic_DNA"/>
</dbReference>
<dbReference type="KEGG" id="mlr:MELLADRAFT_59518"/>
<dbReference type="Proteomes" id="UP000001072">
    <property type="component" value="Unassembled WGS sequence"/>
</dbReference>
<dbReference type="VEuPathDB" id="FungiDB:MELLADRAFT_59518"/>
<sequence>MKSIRIIVPCALMIACGLVDLGHSHLNPNIKETVAKSVAREMEGDVNVNKPVIYEVHNGHPEYPSSKMLEEVYVDKNHKVVRTAEGHNHLTGDVEKLSEFEKALKNIAEQQNLPSWLTHTFEKPSSLVKSAERYAMRILNSVNEMSPEDKLEFNKHLENVGPMLDHLFSNENDKSPEFGFKEIANRFFKELNLSEKEKLQVRREMARGGWVAPENLHFLEDIIDKNPESKHLPSSRL</sequence>
<name>F4R7S6_MELLP</name>
<evidence type="ECO:0000313" key="3">
    <source>
        <dbReference type="Proteomes" id="UP000001072"/>
    </source>
</evidence>